<evidence type="ECO:0000313" key="3">
    <source>
        <dbReference type="WBParaSite" id="ECPE_0001752001-mRNA-1"/>
    </source>
</evidence>
<protein>
    <submittedName>
        <fullName evidence="3">DHC_N1 domain-containing protein</fullName>
    </submittedName>
</protein>
<dbReference type="WBParaSite" id="ECPE_0001752001-mRNA-1">
    <property type="protein sequence ID" value="ECPE_0001752001-mRNA-1"/>
    <property type="gene ID" value="ECPE_0001752001"/>
</dbReference>
<dbReference type="InterPro" id="IPR026983">
    <property type="entry name" value="DHC"/>
</dbReference>
<gene>
    <name evidence="1" type="ORF">ECPE_LOCUS17474</name>
</gene>
<evidence type="ECO:0000313" key="2">
    <source>
        <dbReference type="Proteomes" id="UP000272942"/>
    </source>
</evidence>
<dbReference type="Proteomes" id="UP000272942">
    <property type="component" value="Unassembled WGS sequence"/>
</dbReference>
<dbReference type="PANTHER" id="PTHR45703:SF22">
    <property type="entry name" value="DYNEIN CYTOPLASMIC 2 HEAVY CHAIN 1"/>
    <property type="match status" value="1"/>
</dbReference>
<dbReference type="GO" id="GO:0030286">
    <property type="term" value="C:dynein complex"/>
    <property type="evidence" value="ECO:0007669"/>
    <property type="project" value="InterPro"/>
</dbReference>
<dbReference type="OrthoDB" id="6278980at2759"/>
<keyword evidence="2" id="KW-1185">Reference proteome</keyword>
<dbReference type="AlphaFoldDB" id="A0A183BE40"/>
<reference evidence="3" key="1">
    <citation type="submission" date="2016-06" db="UniProtKB">
        <authorList>
            <consortium name="WormBaseParasite"/>
        </authorList>
    </citation>
    <scope>IDENTIFICATION</scope>
</reference>
<name>A0A183BE40_9TREM</name>
<reference evidence="1 2" key="2">
    <citation type="submission" date="2018-11" db="EMBL/GenBank/DDBJ databases">
        <authorList>
            <consortium name="Pathogen Informatics"/>
        </authorList>
    </citation>
    <scope>NUCLEOTIDE SEQUENCE [LARGE SCALE GENOMIC DNA]</scope>
    <source>
        <strain evidence="1 2">Egypt</strain>
    </source>
</reference>
<organism evidence="3">
    <name type="scientific">Echinostoma caproni</name>
    <dbReference type="NCBI Taxonomy" id="27848"/>
    <lineage>
        <taxon>Eukaryota</taxon>
        <taxon>Metazoa</taxon>
        <taxon>Spiralia</taxon>
        <taxon>Lophotrochozoa</taxon>
        <taxon>Platyhelminthes</taxon>
        <taxon>Trematoda</taxon>
        <taxon>Digenea</taxon>
        <taxon>Plagiorchiida</taxon>
        <taxon>Echinostomata</taxon>
        <taxon>Echinostomatoidea</taxon>
        <taxon>Echinostomatidae</taxon>
        <taxon>Echinostoma</taxon>
    </lineage>
</organism>
<dbReference type="GO" id="GO:0045505">
    <property type="term" value="F:dynein intermediate chain binding"/>
    <property type="evidence" value="ECO:0007669"/>
    <property type="project" value="InterPro"/>
</dbReference>
<dbReference type="EMBL" id="UZAN01069507">
    <property type="protein sequence ID" value="VDP94768.1"/>
    <property type="molecule type" value="Genomic_DNA"/>
</dbReference>
<dbReference type="PANTHER" id="PTHR45703">
    <property type="entry name" value="DYNEIN HEAVY CHAIN"/>
    <property type="match status" value="1"/>
</dbReference>
<evidence type="ECO:0000313" key="1">
    <source>
        <dbReference type="EMBL" id="VDP94768.1"/>
    </source>
</evidence>
<dbReference type="GO" id="GO:0051959">
    <property type="term" value="F:dynein light intermediate chain binding"/>
    <property type="evidence" value="ECO:0007669"/>
    <property type="project" value="InterPro"/>
</dbReference>
<sequence>MRKFIGIPTLFRGLSEFPSGPGNTPNTEEAGTGLIFPQIIINQASGLRVCYRKAELLFTRLEATLEPFREWVVLGHLNLDDLVDSHCRELVDFERNFKGLKTRGRDAEKLPNEIRIDCITVNCVPIKMAIEGLLQNLFEALQICLRRSIQGDLVAADAFLTDALDKLSQRPQTVDELSEAKARQNEFAKSRNRLVEQLTCAEAKDRLLRSVAGNGVSAVGTTKAKWEKFQMMMESFRLMMDEQLEVRLHRIHGSYVMKSNVQARTTAYFTALEKFISRWNQFKPGRELLDCGDHESCKEAVRLVRERQAEFRDLEASRASLMYVYRFLFFSVAQDYEIVFFLCNFMVILLSQSRFTFECLCQCSDRIKCTVRLIHRVPSSRASHP</sequence>
<accession>A0A183BE40</accession>
<proteinExistence type="predicted"/>
<dbReference type="GO" id="GO:0007018">
    <property type="term" value="P:microtubule-based movement"/>
    <property type="evidence" value="ECO:0007669"/>
    <property type="project" value="InterPro"/>
</dbReference>